<accession>A0A3E0V9J8</accession>
<reference evidence="2 3" key="1">
    <citation type="submission" date="2017-04" db="EMBL/GenBank/DDBJ databases">
        <title>Comparative genome analysis of Subtercola boreus.</title>
        <authorList>
            <person name="Cho Y.-J."/>
            <person name="Cho A."/>
            <person name="Kim O.-S."/>
            <person name="Lee J.-I."/>
        </authorList>
    </citation>
    <scope>NUCLEOTIDE SEQUENCE [LARGE SCALE GENOMIC DNA]</scope>
    <source>
        <strain evidence="2 3">K300</strain>
    </source>
</reference>
<feature type="region of interest" description="Disordered" evidence="1">
    <location>
        <begin position="1"/>
        <end position="22"/>
    </location>
</feature>
<dbReference type="RefSeq" id="WP_116416805.1">
    <property type="nucleotide sequence ID" value="NZ_NBWZ01000002.1"/>
</dbReference>
<dbReference type="EMBL" id="NBWZ01000002">
    <property type="protein sequence ID" value="RFA06426.1"/>
    <property type="molecule type" value="Genomic_DNA"/>
</dbReference>
<dbReference type="AlphaFoldDB" id="A0A3E0V9J8"/>
<keyword evidence="3" id="KW-1185">Reference proteome</keyword>
<dbReference type="InterPro" id="IPR032584">
    <property type="entry name" value="DUF4913"/>
</dbReference>
<protein>
    <recommendedName>
        <fullName evidence="4">DUF4913 domain-containing protein</fullName>
    </recommendedName>
</protein>
<sequence length="144" mass="16683">MGSSYDFDDEPDNAEEDGEAEKFVPTLFYGSADEFVRKQLRYKYRRQITRPGRGNFRWRASWWKSEEAISRIEALWRAWEKARQDPAAMSDWWLTHCDRQMAVLLSPDGPFAGSEDESKPGDLLPYVAPPDGYFAPDHQSNALM</sequence>
<evidence type="ECO:0000256" key="1">
    <source>
        <dbReference type="SAM" id="MobiDB-lite"/>
    </source>
</evidence>
<dbReference type="OrthoDB" id="4570343at2"/>
<feature type="compositionally biased region" description="Acidic residues" evidence="1">
    <location>
        <begin position="1"/>
        <end position="19"/>
    </location>
</feature>
<dbReference type="Pfam" id="PF16259">
    <property type="entry name" value="DUF4913"/>
    <property type="match status" value="1"/>
</dbReference>
<proteinExistence type="predicted"/>
<gene>
    <name evidence="2" type="ORF">B7R54_18765</name>
</gene>
<evidence type="ECO:0000313" key="2">
    <source>
        <dbReference type="EMBL" id="RFA06426.1"/>
    </source>
</evidence>
<organism evidence="2 3">
    <name type="scientific">Subtercola boreus</name>
    <dbReference type="NCBI Taxonomy" id="120213"/>
    <lineage>
        <taxon>Bacteria</taxon>
        <taxon>Bacillati</taxon>
        <taxon>Actinomycetota</taxon>
        <taxon>Actinomycetes</taxon>
        <taxon>Micrococcales</taxon>
        <taxon>Microbacteriaceae</taxon>
        <taxon>Subtercola</taxon>
    </lineage>
</organism>
<comment type="caution">
    <text evidence="2">The sequence shown here is derived from an EMBL/GenBank/DDBJ whole genome shotgun (WGS) entry which is preliminary data.</text>
</comment>
<name>A0A3E0V9J8_9MICO</name>
<dbReference type="Proteomes" id="UP000256486">
    <property type="component" value="Unassembled WGS sequence"/>
</dbReference>
<evidence type="ECO:0000313" key="3">
    <source>
        <dbReference type="Proteomes" id="UP000256486"/>
    </source>
</evidence>
<evidence type="ECO:0008006" key="4">
    <source>
        <dbReference type="Google" id="ProtNLM"/>
    </source>
</evidence>